<feature type="binding site" evidence="5">
    <location>
        <position position="56"/>
    </location>
    <ligand>
        <name>Ca(2+)</name>
        <dbReference type="ChEBI" id="CHEBI:29108"/>
    </ligand>
</feature>
<dbReference type="SUPFAM" id="SSF48619">
    <property type="entry name" value="Phospholipase A2, PLA2"/>
    <property type="match status" value="1"/>
</dbReference>
<dbReference type="SMART" id="SM00085">
    <property type="entry name" value="PA2c"/>
    <property type="match status" value="1"/>
</dbReference>
<keyword evidence="5" id="KW-0479">Metal-binding</keyword>
<evidence type="ECO:0000256" key="1">
    <source>
        <dbReference type="ARBA" id="ARBA00004613"/>
    </source>
</evidence>
<evidence type="ECO:0000256" key="7">
    <source>
        <dbReference type="RuleBase" id="RU003654"/>
    </source>
</evidence>
<dbReference type="InterPro" id="IPR016090">
    <property type="entry name" value="PLA2-like_dom"/>
</dbReference>
<feature type="binding site" evidence="5">
    <location>
        <position position="73"/>
    </location>
    <ligand>
        <name>Ca(2+)</name>
        <dbReference type="ChEBI" id="CHEBI:29108"/>
    </ligand>
</feature>
<feature type="signal peptide" evidence="8">
    <location>
        <begin position="1"/>
        <end position="18"/>
    </location>
</feature>
<dbReference type="PANTHER" id="PTHR11716:SF107">
    <property type="entry name" value="PHOSPHOLIPASE A2"/>
    <property type="match status" value="1"/>
</dbReference>
<evidence type="ECO:0000256" key="6">
    <source>
        <dbReference type="PIRSR" id="PIRSR601211-3"/>
    </source>
</evidence>
<dbReference type="PROSITE" id="PS00118">
    <property type="entry name" value="PA2_HIS"/>
    <property type="match status" value="1"/>
</dbReference>
<feature type="chain" id="PRO_5009029969" description="Phospholipase A2" evidence="8">
    <location>
        <begin position="19"/>
        <end position="153"/>
    </location>
</feature>
<keyword evidence="10" id="KW-1185">Reference proteome</keyword>
<keyword evidence="3 6" id="KW-1015">Disulfide bond</keyword>
<evidence type="ECO:0000256" key="2">
    <source>
        <dbReference type="ARBA" id="ARBA00022525"/>
    </source>
</evidence>
<evidence type="ECO:0000256" key="3">
    <source>
        <dbReference type="ARBA" id="ARBA00023157"/>
    </source>
</evidence>
<evidence type="ECO:0000256" key="4">
    <source>
        <dbReference type="PIRSR" id="PIRSR601211-1"/>
    </source>
</evidence>
<feature type="disulfide bond" evidence="6">
    <location>
        <begin position="85"/>
        <end position="116"/>
    </location>
</feature>
<dbReference type="InterPro" id="IPR033113">
    <property type="entry name" value="PLA2_histidine"/>
</dbReference>
<feature type="disulfide bond" evidence="6">
    <location>
        <begin position="75"/>
        <end position="123"/>
    </location>
</feature>
<dbReference type="AlphaFoldDB" id="A0A1I7YPE6"/>
<dbReference type="CDD" id="cd00125">
    <property type="entry name" value="PLA2c"/>
    <property type="match status" value="1"/>
</dbReference>
<sequence length="153" mass="16828">MASAHCVLISALLLCASAATIKKNVFALWNLEEMARCALNHTALEYNNYGCWCGVGGSGTPVDDIDDCCMHHDKCYDAAVDDGDCFDVEIEYVDGYSWSCDNHVPVCSQDAGQSKCQKALCKCDHDVVTCWAKFPAPTVKPSCKKRMALNFHY</sequence>
<dbReference type="PRINTS" id="PR00389">
    <property type="entry name" value="PHPHLIPASEA2"/>
</dbReference>
<evidence type="ECO:0000313" key="10">
    <source>
        <dbReference type="Proteomes" id="UP000095287"/>
    </source>
</evidence>
<comment type="catalytic activity">
    <reaction evidence="8">
        <text>a 1,2-diacyl-sn-glycero-3-phosphocholine + H2O = a 1-acyl-sn-glycero-3-phosphocholine + a fatty acid + H(+)</text>
        <dbReference type="Rhea" id="RHEA:15801"/>
        <dbReference type="ChEBI" id="CHEBI:15377"/>
        <dbReference type="ChEBI" id="CHEBI:15378"/>
        <dbReference type="ChEBI" id="CHEBI:28868"/>
        <dbReference type="ChEBI" id="CHEBI:57643"/>
        <dbReference type="ChEBI" id="CHEBI:58168"/>
        <dbReference type="EC" id="3.1.1.4"/>
    </reaction>
</comment>
<comment type="similarity">
    <text evidence="7">Belongs to the phospholipase A2 family.</text>
</comment>
<feature type="disulfide bond" evidence="6">
    <location>
        <begin position="107"/>
        <end position="121"/>
    </location>
</feature>
<feature type="domain" description="Phospholipase A2-like central" evidence="9">
    <location>
        <begin position="27"/>
        <end position="144"/>
    </location>
</feature>
<comment type="cofactor">
    <cofactor evidence="5">
        <name>Ca(2+)</name>
        <dbReference type="ChEBI" id="CHEBI:29108"/>
    </cofactor>
    <text evidence="5">Binds 1 Ca(2+) ion per subunit.</text>
</comment>
<dbReference type="Pfam" id="PF00068">
    <property type="entry name" value="Phospholip_A2_1"/>
    <property type="match status" value="1"/>
</dbReference>
<keyword evidence="2 8" id="KW-0964">Secreted</keyword>
<dbReference type="GO" id="GO:0016042">
    <property type="term" value="P:lipid catabolic process"/>
    <property type="evidence" value="ECO:0007669"/>
    <property type="project" value="InterPro"/>
</dbReference>
<dbReference type="Gene3D" id="1.20.90.10">
    <property type="entry name" value="Phospholipase A2 domain"/>
    <property type="match status" value="1"/>
</dbReference>
<keyword evidence="5 8" id="KW-0106">Calcium</keyword>
<evidence type="ECO:0000256" key="5">
    <source>
        <dbReference type="PIRSR" id="PIRSR601211-2"/>
    </source>
</evidence>
<dbReference type="GO" id="GO:0050482">
    <property type="term" value="P:arachidonate secretion"/>
    <property type="evidence" value="ECO:0007669"/>
    <property type="project" value="InterPro"/>
</dbReference>
<evidence type="ECO:0000313" key="11">
    <source>
        <dbReference type="WBParaSite" id="L893_g18147.t1"/>
    </source>
</evidence>
<dbReference type="GO" id="GO:0006644">
    <property type="term" value="P:phospholipid metabolic process"/>
    <property type="evidence" value="ECO:0007669"/>
    <property type="project" value="InterPro"/>
</dbReference>
<dbReference type="GO" id="GO:0004623">
    <property type="term" value="F:phospholipase A2 activity"/>
    <property type="evidence" value="ECO:0007669"/>
    <property type="project" value="UniProtKB-EC"/>
</dbReference>
<dbReference type="WBParaSite" id="L893_g18147.t1">
    <property type="protein sequence ID" value="L893_g18147.t1"/>
    <property type="gene ID" value="L893_g18147"/>
</dbReference>
<evidence type="ECO:0000259" key="9">
    <source>
        <dbReference type="SMART" id="SM00085"/>
    </source>
</evidence>
<proteinExistence type="inferred from homology"/>
<dbReference type="Proteomes" id="UP000095287">
    <property type="component" value="Unplaced"/>
</dbReference>
<name>A0A1I7YPE6_9BILA</name>
<keyword evidence="8" id="KW-0378">Hydrolase</keyword>
<keyword evidence="8" id="KW-0443">Lipid metabolism</keyword>
<organism evidence="10 11">
    <name type="scientific">Steinernema glaseri</name>
    <dbReference type="NCBI Taxonomy" id="37863"/>
    <lineage>
        <taxon>Eukaryota</taxon>
        <taxon>Metazoa</taxon>
        <taxon>Ecdysozoa</taxon>
        <taxon>Nematoda</taxon>
        <taxon>Chromadorea</taxon>
        <taxon>Rhabditida</taxon>
        <taxon>Tylenchina</taxon>
        <taxon>Panagrolaimomorpha</taxon>
        <taxon>Strongyloidoidea</taxon>
        <taxon>Steinernematidae</taxon>
        <taxon>Steinernema</taxon>
    </lineage>
</organism>
<keyword evidence="8" id="KW-0732">Signal</keyword>
<feature type="binding site" evidence="5">
    <location>
        <position position="54"/>
    </location>
    <ligand>
        <name>Ca(2+)</name>
        <dbReference type="ChEBI" id="CHEBI:29108"/>
    </ligand>
</feature>
<dbReference type="EC" id="3.1.1.4" evidence="8"/>
<dbReference type="InterPro" id="IPR001211">
    <property type="entry name" value="PLA2"/>
</dbReference>
<dbReference type="PANTHER" id="PTHR11716">
    <property type="entry name" value="PHOSPHOLIPASE A2 FAMILY MEMBER"/>
    <property type="match status" value="1"/>
</dbReference>
<feature type="active site" evidence="4">
    <location>
        <position position="72"/>
    </location>
</feature>
<dbReference type="GO" id="GO:0005576">
    <property type="term" value="C:extracellular region"/>
    <property type="evidence" value="ECO:0007669"/>
    <property type="project" value="UniProtKB-SubCell"/>
</dbReference>
<feature type="active site" evidence="4">
    <location>
        <position position="124"/>
    </location>
</feature>
<feature type="disulfide bond" evidence="6">
    <location>
        <begin position="68"/>
        <end position="130"/>
    </location>
</feature>
<dbReference type="GO" id="GO:0005509">
    <property type="term" value="F:calcium ion binding"/>
    <property type="evidence" value="ECO:0007669"/>
    <property type="project" value="InterPro"/>
</dbReference>
<dbReference type="PROSITE" id="PS00119">
    <property type="entry name" value="PA2_ASP"/>
    <property type="match status" value="1"/>
</dbReference>
<dbReference type="InterPro" id="IPR033112">
    <property type="entry name" value="PLA2_Asp_AS"/>
</dbReference>
<comment type="subcellular location">
    <subcellularLocation>
        <location evidence="1 8">Secreted</location>
    </subcellularLocation>
</comment>
<dbReference type="InterPro" id="IPR036444">
    <property type="entry name" value="PLipase_A2_dom_sf"/>
</dbReference>
<evidence type="ECO:0000256" key="8">
    <source>
        <dbReference type="RuleBase" id="RU361236"/>
    </source>
</evidence>
<protein>
    <recommendedName>
        <fullName evidence="8">Phospholipase A2</fullName>
        <ecNumber evidence="8">3.1.1.4</ecNumber>
    </recommendedName>
</protein>
<reference evidence="11" key="1">
    <citation type="submission" date="2016-11" db="UniProtKB">
        <authorList>
            <consortium name="WormBaseParasite"/>
        </authorList>
    </citation>
    <scope>IDENTIFICATION</scope>
</reference>
<feature type="disulfide bond" evidence="6">
    <location>
        <begin position="53"/>
        <end position="69"/>
    </location>
</feature>
<accession>A0A1I7YPE6</accession>